<dbReference type="GO" id="GO:0046496">
    <property type="term" value="P:nicotinamide nucleotide metabolic process"/>
    <property type="evidence" value="ECO:0007669"/>
    <property type="project" value="UniProtKB-UniRule"/>
</dbReference>
<dbReference type="GO" id="GO:0052856">
    <property type="term" value="F:NAD(P)HX epimerase activity"/>
    <property type="evidence" value="ECO:0007669"/>
    <property type="project" value="UniProtKB-UniRule"/>
</dbReference>
<evidence type="ECO:0000313" key="22">
    <source>
        <dbReference type="EMBL" id="MEJ1248917.1"/>
    </source>
</evidence>
<keyword evidence="12 17" id="KW-0456">Lyase</keyword>
<keyword evidence="10 17" id="KW-0520">NAD</keyword>
<dbReference type="InterPro" id="IPR000631">
    <property type="entry name" value="CARKD"/>
</dbReference>
<feature type="binding site" evidence="17">
    <location>
        <begin position="405"/>
        <end position="409"/>
    </location>
    <ligand>
        <name>AMP</name>
        <dbReference type="ChEBI" id="CHEBI:456215"/>
    </ligand>
</feature>
<dbReference type="EC" id="5.1.99.6" evidence="19"/>
<comment type="similarity">
    <text evidence="17">Belongs to the NnrD/CARKD family.</text>
</comment>
<comment type="cofactor">
    <cofactor evidence="17">
        <name>Mg(2+)</name>
        <dbReference type="ChEBI" id="CHEBI:18420"/>
    </cofactor>
</comment>
<dbReference type="RefSeq" id="WP_337334634.1">
    <property type="nucleotide sequence ID" value="NZ_JBBDHC010000004.1"/>
</dbReference>
<comment type="caution">
    <text evidence="22">The sequence shown here is derived from an EMBL/GenBank/DDBJ whole genome shotgun (WGS) entry which is preliminary data.</text>
</comment>
<evidence type="ECO:0000256" key="3">
    <source>
        <dbReference type="ARBA" id="ARBA00006001"/>
    </source>
</evidence>
<organism evidence="22 23">
    <name type="scientific">Denitratimonas tolerans</name>
    <dbReference type="NCBI Taxonomy" id="1338420"/>
    <lineage>
        <taxon>Bacteria</taxon>
        <taxon>Pseudomonadati</taxon>
        <taxon>Pseudomonadota</taxon>
        <taxon>Gammaproteobacteria</taxon>
        <taxon>Lysobacterales</taxon>
        <taxon>Lysobacteraceae</taxon>
        <taxon>Denitratimonas</taxon>
    </lineage>
</organism>
<dbReference type="PROSITE" id="PS01050">
    <property type="entry name" value="YJEF_C_2"/>
    <property type="match status" value="1"/>
</dbReference>
<keyword evidence="13" id="KW-0511">Multifunctional enzyme</keyword>
<evidence type="ECO:0000256" key="1">
    <source>
        <dbReference type="ARBA" id="ARBA00000013"/>
    </source>
</evidence>
<protein>
    <recommendedName>
        <fullName evidence="19">Bifunctional NAD(P)H-hydrate repair enzyme</fullName>
    </recommendedName>
    <alternativeName>
        <fullName evidence="19">Nicotinamide nucleotide repair protein</fullName>
    </alternativeName>
    <domain>
        <recommendedName>
            <fullName evidence="19">ADP-dependent (S)-NAD(P)H-hydrate dehydratase</fullName>
            <ecNumber evidence="19">4.2.1.136</ecNumber>
        </recommendedName>
        <alternativeName>
            <fullName evidence="19">ADP-dependent NAD(P)HX dehydratase</fullName>
        </alternativeName>
    </domain>
    <domain>
        <recommendedName>
            <fullName evidence="19">NAD(P)H-hydrate epimerase</fullName>
            <ecNumber evidence="19">5.1.99.6</ecNumber>
        </recommendedName>
    </domain>
</protein>
<comment type="caution">
    <text evidence="18">Lacks conserved residue(s) required for the propagation of feature annotation.</text>
</comment>
<evidence type="ECO:0000256" key="19">
    <source>
        <dbReference type="PIRNR" id="PIRNR017184"/>
    </source>
</evidence>
<comment type="catalytic activity">
    <reaction evidence="2 18 19">
        <text>(6R)-NADPHX = (6S)-NADPHX</text>
        <dbReference type="Rhea" id="RHEA:32227"/>
        <dbReference type="ChEBI" id="CHEBI:64076"/>
        <dbReference type="ChEBI" id="CHEBI:64077"/>
        <dbReference type="EC" id="5.1.99.6"/>
    </reaction>
</comment>
<comment type="catalytic activity">
    <reaction evidence="15 17 19">
        <text>(6S)-NADHX + ADP = AMP + phosphate + NADH + H(+)</text>
        <dbReference type="Rhea" id="RHEA:32223"/>
        <dbReference type="ChEBI" id="CHEBI:15378"/>
        <dbReference type="ChEBI" id="CHEBI:43474"/>
        <dbReference type="ChEBI" id="CHEBI:57945"/>
        <dbReference type="ChEBI" id="CHEBI:64074"/>
        <dbReference type="ChEBI" id="CHEBI:456215"/>
        <dbReference type="ChEBI" id="CHEBI:456216"/>
        <dbReference type="EC" id="4.2.1.136"/>
    </reaction>
</comment>
<proteinExistence type="inferred from homology"/>
<comment type="subunit">
    <text evidence="17">Homotetramer.</text>
</comment>
<dbReference type="InterPro" id="IPR004443">
    <property type="entry name" value="YjeF_N_dom"/>
</dbReference>
<dbReference type="InterPro" id="IPR030677">
    <property type="entry name" value="Nnr"/>
</dbReference>
<keyword evidence="6 17" id="KW-0547">Nucleotide-binding</keyword>
<evidence type="ECO:0000256" key="15">
    <source>
        <dbReference type="ARBA" id="ARBA00048238"/>
    </source>
</evidence>
<dbReference type="PANTHER" id="PTHR12592">
    <property type="entry name" value="ATP-DEPENDENT (S)-NAD(P)H-HYDRATE DEHYDRATASE FAMILY MEMBER"/>
    <property type="match status" value="1"/>
</dbReference>
<comment type="similarity">
    <text evidence="18">Belongs to the NnrE/AIBP family.</text>
</comment>
<dbReference type="NCBIfam" id="TIGR00196">
    <property type="entry name" value="yjeF_cterm"/>
    <property type="match status" value="1"/>
</dbReference>
<comment type="function">
    <text evidence="14 19">Bifunctional enzyme that catalyzes the epimerization of the S- and R-forms of NAD(P)HX and the dehydration of the S-form of NAD(P)HX at the expense of ADP, which is converted to AMP. This allows the repair of both epimers of NAD(P)HX, a damaged form of NAD(P)H that is a result of enzymatic or heat-dependent hydration.</text>
</comment>
<feature type="binding site" evidence="18">
    <location>
        <position position="62"/>
    </location>
    <ligand>
        <name>K(+)</name>
        <dbReference type="ChEBI" id="CHEBI:29103"/>
    </ligand>
</feature>
<dbReference type="EC" id="4.2.1.136" evidence="19"/>
<evidence type="ECO:0000256" key="13">
    <source>
        <dbReference type="ARBA" id="ARBA00023268"/>
    </source>
</evidence>
<dbReference type="PROSITE" id="PS51385">
    <property type="entry name" value="YJEF_N"/>
    <property type="match status" value="1"/>
</dbReference>
<evidence type="ECO:0000256" key="6">
    <source>
        <dbReference type="ARBA" id="ARBA00022741"/>
    </source>
</evidence>
<keyword evidence="5 18" id="KW-0479">Metal-binding</keyword>
<gene>
    <name evidence="17" type="primary">nnrD</name>
    <name evidence="18" type="synonym">nnrE</name>
    <name evidence="22" type="ORF">WB794_04395</name>
</gene>
<name>A0AAW9R3C8_9GAMM</name>
<dbReference type="Pfam" id="PF01256">
    <property type="entry name" value="Carb_kinase"/>
    <property type="match status" value="1"/>
</dbReference>
<accession>A0AAW9R3C8</accession>
<feature type="binding site" evidence="18">
    <location>
        <begin position="61"/>
        <end position="65"/>
    </location>
    <ligand>
        <name>(6S)-NADPHX</name>
        <dbReference type="ChEBI" id="CHEBI:64076"/>
    </ligand>
</feature>
<feature type="binding site" evidence="17">
    <location>
        <position position="368"/>
    </location>
    <ligand>
        <name>(6S)-NADPHX</name>
        <dbReference type="ChEBI" id="CHEBI:64076"/>
    </ligand>
</feature>
<dbReference type="SUPFAM" id="SSF53613">
    <property type="entry name" value="Ribokinase-like"/>
    <property type="match status" value="1"/>
</dbReference>
<keyword evidence="11 18" id="KW-0413">Isomerase</keyword>
<evidence type="ECO:0000256" key="11">
    <source>
        <dbReference type="ARBA" id="ARBA00023235"/>
    </source>
</evidence>
<dbReference type="AlphaFoldDB" id="A0AAW9R3C8"/>
<evidence type="ECO:0000256" key="10">
    <source>
        <dbReference type="ARBA" id="ARBA00023027"/>
    </source>
</evidence>
<comment type="similarity">
    <text evidence="3 19">In the N-terminal section; belongs to the NnrE/AIBP family.</text>
</comment>
<evidence type="ECO:0000256" key="4">
    <source>
        <dbReference type="ARBA" id="ARBA00009524"/>
    </source>
</evidence>
<comment type="function">
    <text evidence="18">Catalyzes the epimerization of the S- and R-forms of NAD(P)HX, a damaged form of NAD(P)H that is a result of enzymatic or heat-dependent hydration. This is a prerequisite for the S-specific NAD(P)H-hydrate dehydratase to allow the repair of both epimers of NAD(P)HX.</text>
</comment>
<keyword evidence="23" id="KW-1185">Reference proteome</keyword>
<evidence type="ECO:0000256" key="18">
    <source>
        <dbReference type="HAMAP-Rule" id="MF_01966"/>
    </source>
</evidence>
<dbReference type="EMBL" id="JBBDHC010000004">
    <property type="protein sequence ID" value="MEJ1248917.1"/>
    <property type="molecule type" value="Genomic_DNA"/>
</dbReference>
<dbReference type="InterPro" id="IPR036652">
    <property type="entry name" value="YjeF_N_dom_sf"/>
</dbReference>
<feature type="domain" description="YjeF N-terminal" evidence="21">
    <location>
        <begin position="13"/>
        <end position="216"/>
    </location>
</feature>
<dbReference type="PIRSF" id="PIRSF017184">
    <property type="entry name" value="Nnr"/>
    <property type="match status" value="1"/>
</dbReference>
<dbReference type="InterPro" id="IPR017953">
    <property type="entry name" value="Carbohydrate_kinase_pred_CS"/>
</dbReference>
<dbReference type="HAMAP" id="MF_01966">
    <property type="entry name" value="NADHX_epimerase"/>
    <property type="match status" value="1"/>
</dbReference>
<keyword evidence="9 18" id="KW-0630">Potassium</keyword>
<evidence type="ECO:0000259" key="21">
    <source>
        <dbReference type="PROSITE" id="PS51385"/>
    </source>
</evidence>
<dbReference type="Gene3D" id="3.40.50.10260">
    <property type="entry name" value="YjeF N-terminal domain"/>
    <property type="match status" value="1"/>
</dbReference>
<dbReference type="Pfam" id="PF03853">
    <property type="entry name" value="YjeF_N"/>
    <property type="match status" value="1"/>
</dbReference>
<evidence type="ECO:0000256" key="9">
    <source>
        <dbReference type="ARBA" id="ARBA00022958"/>
    </source>
</evidence>
<evidence type="ECO:0000256" key="5">
    <source>
        <dbReference type="ARBA" id="ARBA00022723"/>
    </source>
</evidence>
<evidence type="ECO:0000256" key="17">
    <source>
        <dbReference type="HAMAP-Rule" id="MF_01965"/>
    </source>
</evidence>
<feature type="binding site" evidence="17">
    <location>
        <position position="261"/>
    </location>
    <ligand>
        <name>(6S)-NADPHX</name>
        <dbReference type="ChEBI" id="CHEBI:64076"/>
    </ligand>
</feature>
<dbReference type="GO" id="GO:0052855">
    <property type="term" value="F:ADP-dependent NAD(P)H-hydrate dehydratase activity"/>
    <property type="evidence" value="ECO:0007669"/>
    <property type="project" value="UniProtKB-UniRule"/>
</dbReference>
<feature type="binding site" evidence="18">
    <location>
        <position position="162"/>
    </location>
    <ligand>
        <name>K(+)</name>
        <dbReference type="ChEBI" id="CHEBI:29103"/>
    </ligand>
</feature>
<dbReference type="GO" id="GO:0005524">
    <property type="term" value="F:ATP binding"/>
    <property type="evidence" value="ECO:0007669"/>
    <property type="project" value="UniProtKB-UniRule"/>
</dbReference>
<evidence type="ECO:0000256" key="2">
    <source>
        <dbReference type="ARBA" id="ARBA00000909"/>
    </source>
</evidence>
<evidence type="ECO:0000313" key="23">
    <source>
        <dbReference type="Proteomes" id="UP001364472"/>
    </source>
</evidence>
<dbReference type="Proteomes" id="UP001364472">
    <property type="component" value="Unassembled WGS sequence"/>
</dbReference>
<dbReference type="GO" id="GO:0110051">
    <property type="term" value="P:metabolite repair"/>
    <property type="evidence" value="ECO:0007669"/>
    <property type="project" value="TreeGrafter"/>
</dbReference>
<dbReference type="InterPro" id="IPR029056">
    <property type="entry name" value="Ribokinase-like"/>
</dbReference>
<dbReference type="PROSITE" id="PS51383">
    <property type="entry name" value="YJEF_C_3"/>
    <property type="match status" value="1"/>
</dbReference>
<evidence type="ECO:0000256" key="12">
    <source>
        <dbReference type="ARBA" id="ARBA00023239"/>
    </source>
</evidence>
<dbReference type="GO" id="GO:0046872">
    <property type="term" value="F:metal ion binding"/>
    <property type="evidence" value="ECO:0007669"/>
    <property type="project" value="UniProtKB-UniRule"/>
</dbReference>
<dbReference type="HAMAP" id="MF_01965">
    <property type="entry name" value="NADHX_dehydratase"/>
    <property type="match status" value="1"/>
</dbReference>
<feature type="binding site" evidence="18">
    <location>
        <begin position="130"/>
        <end position="136"/>
    </location>
    <ligand>
        <name>(6S)-NADPHX</name>
        <dbReference type="ChEBI" id="CHEBI:64076"/>
    </ligand>
</feature>
<evidence type="ECO:0000256" key="8">
    <source>
        <dbReference type="ARBA" id="ARBA00022857"/>
    </source>
</evidence>
<feature type="binding site" evidence="17">
    <location>
        <position position="322"/>
    </location>
    <ligand>
        <name>(6S)-NADPHX</name>
        <dbReference type="ChEBI" id="CHEBI:64076"/>
    </ligand>
</feature>
<dbReference type="NCBIfam" id="TIGR00197">
    <property type="entry name" value="yjeF_nterm"/>
    <property type="match status" value="1"/>
</dbReference>
<keyword evidence="7 17" id="KW-0067">ATP-binding</keyword>
<dbReference type="CDD" id="cd01171">
    <property type="entry name" value="YXKO-related"/>
    <property type="match status" value="1"/>
</dbReference>
<dbReference type="FunFam" id="3.40.1190.20:FF:000017">
    <property type="entry name" value="Multifunctional fusion protein"/>
    <property type="match status" value="1"/>
</dbReference>
<comment type="similarity">
    <text evidence="4 19">In the C-terminal section; belongs to the NnrD/CARKD family.</text>
</comment>
<feature type="binding site" evidence="17">
    <location>
        <position position="435"/>
    </location>
    <ligand>
        <name>(6S)-NADPHX</name>
        <dbReference type="ChEBI" id="CHEBI:64076"/>
    </ligand>
</feature>
<comment type="function">
    <text evidence="17">Catalyzes the dehydration of the S-form of NAD(P)HX at the expense of ADP, which is converted to AMP. Together with NAD(P)HX epimerase, which catalyzes the epimerization of the S- and R-forms, the enzyme allows the repair of both epimers of NAD(P)HX, a damaged form of NAD(P)H that is a result of enzymatic or heat-dependent hydration.</text>
</comment>
<evidence type="ECO:0000256" key="16">
    <source>
        <dbReference type="ARBA" id="ARBA00049209"/>
    </source>
</evidence>
<sequence>MDKPLPLYRCEDVRAFEARAMEHDGIDAYALMTRAAAAAFARMKLDWPMARRLCVVCGRGNNGGDGFVFARLARMAGMQVSVVVGMPEPPVVEPAARAFSHWRETGGEEILFAPGTALPDADVMVDALFGIGLSRLPEGIGAALIAAINASGRPVLAMDVPSGLDADNGAAPGAAVKATRTVSFISHKRGLFTGRGRALAGPVELATLDVPIETRASQPPAAWLVEVGQLGRWLRPRQRDAHKGDHGRVLAIGGDHGYGGAIRLCVESALRSGAGLVTVATRESHVAPMLAARPEAMPHAISDAARLRQLAANADVLALGPGLGRSEWSQSLFQAAVALGLPAVIDADGLNLLAITQTRVPDAVLSPHPGEAARLLGTDVPSVERDRFGAAQALVERYDAVVVLKGAGSIVAAHGEVPIVIGAGNPGMASGGMGDVLTGTIAALRAQGLRAFDAACAGTLLHSAAADAAARDGGERGLLASDLFPHLRRLANP</sequence>
<evidence type="ECO:0000259" key="20">
    <source>
        <dbReference type="PROSITE" id="PS51383"/>
    </source>
</evidence>
<feature type="binding site" evidence="18">
    <location>
        <position position="159"/>
    </location>
    <ligand>
        <name>(6S)-NADPHX</name>
        <dbReference type="ChEBI" id="CHEBI:64076"/>
    </ligand>
</feature>
<dbReference type="Gene3D" id="3.40.1190.20">
    <property type="match status" value="1"/>
</dbReference>
<keyword evidence="8 17" id="KW-0521">NADP</keyword>
<dbReference type="PANTHER" id="PTHR12592:SF0">
    <property type="entry name" value="ATP-DEPENDENT (S)-NAD(P)H-HYDRATE DEHYDRATASE"/>
    <property type="match status" value="1"/>
</dbReference>
<reference evidence="22 23" key="1">
    <citation type="journal article" date="2016" name="Antonie Van Leeuwenhoek">
        <title>Denitratimonas tolerans gen. nov., sp. nov., a denitrifying bacterium isolated from a bioreactor for tannery wastewater treatment.</title>
        <authorList>
            <person name="Han S.I."/>
            <person name="Kim J.O."/>
            <person name="Lee Y.R."/>
            <person name="Ekpeghere K.I."/>
            <person name="Koh S.C."/>
            <person name="Whang K.S."/>
        </authorList>
    </citation>
    <scope>NUCLEOTIDE SEQUENCE [LARGE SCALE GENOMIC DNA]</scope>
    <source>
        <strain evidence="22 23">KACC 17565</strain>
    </source>
</reference>
<comment type="catalytic activity">
    <reaction evidence="1 18 19">
        <text>(6R)-NADHX = (6S)-NADHX</text>
        <dbReference type="Rhea" id="RHEA:32215"/>
        <dbReference type="ChEBI" id="CHEBI:64074"/>
        <dbReference type="ChEBI" id="CHEBI:64075"/>
        <dbReference type="EC" id="5.1.99.6"/>
    </reaction>
</comment>
<feature type="binding site" evidence="18">
    <location>
        <position position="126"/>
    </location>
    <ligand>
        <name>K(+)</name>
        <dbReference type="ChEBI" id="CHEBI:29103"/>
    </ligand>
</feature>
<comment type="catalytic activity">
    <reaction evidence="16 17 19">
        <text>(6S)-NADPHX + ADP = AMP + phosphate + NADPH + H(+)</text>
        <dbReference type="Rhea" id="RHEA:32235"/>
        <dbReference type="ChEBI" id="CHEBI:15378"/>
        <dbReference type="ChEBI" id="CHEBI:43474"/>
        <dbReference type="ChEBI" id="CHEBI:57783"/>
        <dbReference type="ChEBI" id="CHEBI:64076"/>
        <dbReference type="ChEBI" id="CHEBI:456215"/>
        <dbReference type="ChEBI" id="CHEBI:456216"/>
        <dbReference type="EC" id="4.2.1.136"/>
    </reaction>
</comment>
<evidence type="ECO:0000256" key="7">
    <source>
        <dbReference type="ARBA" id="ARBA00022840"/>
    </source>
</evidence>
<comment type="cofactor">
    <cofactor evidence="18 19">
        <name>K(+)</name>
        <dbReference type="ChEBI" id="CHEBI:29103"/>
    </cofactor>
    <text evidence="18 19">Binds 1 potassium ion per subunit.</text>
</comment>
<evidence type="ECO:0000256" key="14">
    <source>
        <dbReference type="ARBA" id="ARBA00025153"/>
    </source>
</evidence>
<feature type="domain" description="YjeF C-terminal" evidence="20">
    <location>
        <begin position="226"/>
        <end position="493"/>
    </location>
</feature>
<dbReference type="SUPFAM" id="SSF64153">
    <property type="entry name" value="YjeF N-terminal domain-like"/>
    <property type="match status" value="1"/>
</dbReference>
<feature type="binding site" evidence="17">
    <location>
        <position position="434"/>
    </location>
    <ligand>
        <name>AMP</name>
        <dbReference type="ChEBI" id="CHEBI:456215"/>
    </ligand>
</feature>